<evidence type="ECO:0000256" key="6">
    <source>
        <dbReference type="ARBA" id="ARBA00022679"/>
    </source>
</evidence>
<dbReference type="InterPro" id="IPR005467">
    <property type="entry name" value="His_kinase_dom"/>
</dbReference>
<dbReference type="InterPro" id="IPR003661">
    <property type="entry name" value="HisK_dim/P_dom"/>
</dbReference>
<keyword evidence="13 15" id="KW-0472">Membrane</keyword>
<keyword evidence="7 15" id="KW-0812">Transmembrane</keyword>
<dbReference type="SUPFAM" id="SSF55874">
    <property type="entry name" value="ATPase domain of HSP90 chaperone/DNA topoisomerase II/histidine kinase"/>
    <property type="match status" value="1"/>
</dbReference>
<dbReference type="InterPro" id="IPR013656">
    <property type="entry name" value="PAS_4"/>
</dbReference>
<feature type="transmembrane region" description="Helical" evidence="15">
    <location>
        <begin position="70"/>
        <end position="91"/>
    </location>
</feature>
<dbReference type="PANTHER" id="PTHR43711">
    <property type="entry name" value="TWO-COMPONENT HISTIDINE KINASE"/>
    <property type="match status" value="1"/>
</dbReference>
<evidence type="ECO:0000256" key="1">
    <source>
        <dbReference type="ARBA" id="ARBA00000085"/>
    </source>
</evidence>
<keyword evidence="4" id="KW-1003">Cell membrane</keyword>
<feature type="domain" description="Histidine kinase" evidence="16">
    <location>
        <begin position="473"/>
        <end position="696"/>
    </location>
</feature>
<keyword evidence="6" id="KW-0808">Transferase</keyword>
<dbReference type="SUPFAM" id="SSF47384">
    <property type="entry name" value="Homodimeric domain of signal transducing histidine kinase"/>
    <property type="match status" value="1"/>
</dbReference>
<evidence type="ECO:0000256" key="13">
    <source>
        <dbReference type="ARBA" id="ARBA00023136"/>
    </source>
</evidence>
<keyword evidence="11 15" id="KW-1133">Transmembrane helix</keyword>
<dbReference type="InterPro" id="IPR003594">
    <property type="entry name" value="HATPase_dom"/>
</dbReference>
<dbReference type="InterPro" id="IPR000014">
    <property type="entry name" value="PAS"/>
</dbReference>
<dbReference type="InterPro" id="IPR050736">
    <property type="entry name" value="Sensor_HK_Regulatory"/>
</dbReference>
<sequence length="833" mass="94205">MNNSIIIGLIQNMAILLSFSMLYDYLWVRRTDLKSIWDQVLAGLLVGSTGIILMLSSWELLPGVVFDTRSVILSISGLFFGAVPTIVAVLITGIYRFILGGEGMLMGIAVIVSSGLIGIFWKQIWSKIGYKPSWVKYLLLGVSVHLAMIACTLFLPAEKVIPTLLKISWPLLTIYPLANMLLGLVMNRQWQNRENKIALSATQEKYSRLYESMNDAFVVMDLNFNVIEFNTAYKEMWGYTSNELIGMNCHAVTPVKWREFEKRIMEEEVLVNGSSEVYEKECTRKDGTLIPVELRIYLLKDENQQPKGFWAMVRDISMRKKAVALVENERSHLKILIETVPEMIWLKDPNGIYLTCNRKFEQFNGVQENSLIGKTDHDVYPKELADYYGEKDKEVLISKKVVRFTTWSISATTGSRILTETIKTPMYDAEGKLLGVLGVSRDITELKLAEKELLKAKEKAEESDKLKSIFLANMSHEIRTPMNAIMGFSELLVSTDLDEAEKSQYVNIIQNSGSRLLQLIDDIVDISKLELDQVVVHRAETNLHDLFIGSVELAKRTELWEKKNNLNLVVNLPAKEGKLAVFTDVNRFHQILDNLINNAVKFSENGTIEVGYHFKKSVTETVIEVYVKDEGCGIPKSRHSIIFDSFRQGDEESFNDGTGLGLSISKGLVELLGGNIWFESEVGKGSTFYFTLPYSKNETIDINDSQVVMPQKSLGLKSVLIAEEDYNSFLYLQKLFDGTNFVISHASNENIMINMVDKENPDLLILDVNIQNKSSIDCLAFVKERNRDLKVIAQTAFAVKGQQEQWITAGCDGYISMPITKNDLLSEVARVFN</sequence>
<dbReference type="InterPro" id="IPR035965">
    <property type="entry name" value="PAS-like_dom_sf"/>
</dbReference>
<dbReference type="Gene3D" id="1.10.287.130">
    <property type="match status" value="1"/>
</dbReference>
<dbReference type="GO" id="GO:0071555">
    <property type="term" value="P:cell wall organization"/>
    <property type="evidence" value="ECO:0007669"/>
    <property type="project" value="InterPro"/>
</dbReference>
<evidence type="ECO:0000256" key="8">
    <source>
        <dbReference type="ARBA" id="ARBA00022741"/>
    </source>
</evidence>
<dbReference type="Proteomes" id="UP000233535">
    <property type="component" value="Unassembled WGS sequence"/>
</dbReference>
<evidence type="ECO:0000256" key="12">
    <source>
        <dbReference type="ARBA" id="ARBA00023012"/>
    </source>
</evidence>
<keyword evidence="10" id="KW-0067">ATP-binding</keyword>
<dbReference type="OrthoDB" id="9796457at2"/>
<dbReference type="InterPro" id="IPR004358">
    <property type="entry name" value="Sig_transdc_His_kin-like_C"/>
</dbReference>
<organism evidence="20 21">
    <name type="scientific">Labilibaculum filiforme</name>
    <dbReference type="NCBI Taxonomy" id="1940526"/>
    <lineage>
        <taxon>Bacteria</taxon>
        <taxon>Pseudomonadati</taxon>
        <taxon>Bacteroidota</taxon>
        <taxon>Bacteroidia</taxon>
        <taxon>Marinilabiliales</taxon>
        <taxon>Marinifilaceae</taxon>
        <taxon>Labilibaculum</taxon>
    </lineage>
</organism>
<keyword evidence="9" id="KW-0418">Kinase</keyword>
<gene>
    <name evidence="20" type="ORF">BZG02_02330</name>
</gene>
<dbReference type="InterPro" id="IPR036097">
    <property type="entry name" value="HisK_dim/P_sf"/>
</dbReference>
<dbReference type="Pfam" id="PF02518">
    <property type="entry name" value="HATPase_c"/>
    <property type="match status" value="1"/>
</dbReference>
<dbReference type="InterPro" id="IPR001610">
    <property type="entry name" value="PAC"/>
</dbReference>
<feature type="transmembrane region" description="Helical" evidence="15">
    <location>
        <begin position="103"/>
        <end position="122"/>
    </location>
</feature>
<comment type="catalytic activity">
    <reaction evidence="1">
        <text>ATP + protein L-histidine = ADP + protein N-phospho-L-histidine.</text>
        <dbReference type="EC" id="2.7.13.3"/>
    </reaction>
</comment>
<evidence type="ECO:0000256" key="2">
    <source>
        <dbReference type="ARBA" id="ARBA00004651"/>
    </source>
</evidence>
<dbReference type="FunFam" id="3.30.565.10:FF:000006">
    <property type="entry name" value="Sensor histidine kinase WalK"/>
    <property type="match status" value="1"/>
</dbReference>
<dbReference type="GO" id="GO:0000155">
    <property type="term" value="F:phosphorelay sensor kinase activity"/>
    <property type="evidence" value="ECO:0007669"/>
    <property type="project" value="InterPro"/>
</dbReference>
<dbReference type="FunFam" id="1.10.287.130:FF:000002">
    <property type="entry name" value="Two-component osmosensing histidine kinase"/>
    <property type="match status" value="1"/>
</dbReference>
<dbReference type="SMART" id="SM00448">
    <property type="entry name" value="REC"/>
    <property type="match status" value="1"/>
</dbReference>
<feature type="transmembrane region" description="Helical" evidence="15">
    <location>
        <begin position="6"/>
        <end position="28"/>
    </location>
</feature>
<feature type="domain" description="PAC" evidence="19">
    <location>
        <begin position="276"/>
        <end position="328"/>
    </location>
</feature>
<dbReference type="SMART" id="SM00388">
    <property type="entry name" value="HisKA"/>
    <property type="match status" value="1"/>
</dbReference>
<comment type="caution">
    <text evidence="20">The sequence shown here is derived from an EMBL/GenBank/DDBJ whole genome shotgun (WGS) entry which is preliminary data.</text>
</comment>
<evidence type="ECO:0000256" key="11">
    <source>
        <dbReference type="ARBA" id="ARBA00022989"/>
    </source>
</evidence>
<dbReference type="Pfam" id="PF00072">
    <property type="entry name" value="Response_reg"/>
    <property type="match status" value="1"/>
</dbReference>
<evidence type="ECO:0000256" key="9">
    <source>
        <dbReference type="ARBA" id="ARBA00022777"/>
    </source>
</evidence>
<feature type="transmembrane region" description="Helical" evidence="15">
    <location>
        <begin position="167"/>
        <end position="186"/>
    </location>
</feature>
<evidence type="ECO:0000259" key="18">
    <source>
        <dbReference type="PROSITE" id="PS50112"/>
    </source>
</evidence>
<keyword evidence="12" id="KW-0902">Two-component regulatory system</keyword>
<protein>
    <recommendedName>
        <fullName evidence="3">histidine kinase</fullName>
        <ecNumber evidence="3">2.7.13.3</ecNumber>
    </recommendedName>
</protein>
<dbReference type="Pfam" id="PF13426">
    <property type="entry name" value="PAS_9"/>
    <property type="match status" value="1"/>
</dbReference>
<evidence type="ECO:0000256" key="5">
    <source>
        <dbReference type="ARBA" id="ARBA00022553"/>
    </source>
</evidence>
<dbReference type="PRINTS" id="PR00344">
    <property type="entry name" value="BCTRLSENSOR"/>
</dbReference>
<feature type="transmembrane region" description="Helical" evidence="15">
    <location>
        <begin position="40"/>
        <end position="58"/>
    </location>
</feature>
<feature type="modified residue" description="4-aspartylphosphate" evidence="14">
    <location>
        <position position="767"/>
    </location>
</feature>
<name>A0A2N3I6C3_9BACT</name>
<dbReference type="SMART" id="SM00387">
    <property type="entry name" value="HATPase_c"/>
    <property type="match status" value="1"/>
</dbReference>
<dbReference type="Pfam" id="PF00512">
    <property type="entry name" value="HisKA"/>
    <property type="match status" value="1"/>
</dbReference>
<evidence type="ECO:0000259" key="17">
    <source>
        <dbReference type="PROSITE" id="PS50110"/>
    </source>
</evidence>
<dbReference type="NCBIfam" id="TIGR00229">
    <property type="entry name" value="sensory_box"/>
    <property type="match status" value="2"/>
</dbReference>
<dbReference type="SUPFAM" id="SSF52172">
    <property type="entry name" value="CheY-like"/>
    <property type="match status" value="1"/>
</dbReference>
<dbReference type="InterPro" id="IPR011620">
    <property type="entry name" value="Sig_transdc_His_kinase_LytS_TM"/>
</dbReference>
<dbReference type="PANTHER" id="PTHR43711:SF31">
    <property type="entry name" value="HISTIDINE KINASE"/>
    <property type="match status" value="1"/>
</dbReference>
<dbReference type="InterPro" id="IPR011006">
    <property type="entry name" value="CheY-like_superfamily"/>
</dbReference>
<dbReference type="CDD" id="cd00130">
    <property type="entry name" value="PAS"/>
    <property type="match status" value="2"/>
</dbReference>
<comment type="subcellular location">
    <subcellularLocation>
        <location evidence="2">Cell membrane</location>
        <topology evidence="2">Multi-pass membrane protein</topology>
    </subcellularLocation>
</comment>
<dbReference type="CDD" id="cd00082">
    <property type="entry name" value="HisKA"/>
    <property type="match status" value="1"/>
</dbReference>
<dbReference type="Pfam" id="PF08448">
    <property type="entry name" value="PAS_4"/>
    <property type="match status" value="1"/>
</dbReference>
<feature type="domain" description="PAC" evidence="19">
    <location>
        <begin position="403"/>
        <end position="455"/>
    </location>
</feature>
<dbReference type="InterPro" id="IPR036890">
    <property type="entry name" value="HATPase_C_sf"/>
</dbReference>
<reference evidence="20 21" key="1">
    <citation type="journal article" date="2017" name="Front. Microbiol.">
        <title>Labilibaculum manganireducens gen. nov., sp. nov. and Labilibaculum filiforme sp. nov., Novel Bacteroidetes Isolated from Subsurface Sediments of the Baltic Sea.</title>
        <authorList>
            <person name="Vandieken V."/>
            <person name="Marshall I.P."/>
            <person name="Niemann H."/>
            <person name="Engelen B."/>
            <person name="Cypionka H."/>
        </authorList>
    </citation>
    <scope>NUCLEOTIDE SEQUENCE [LARGE SCALE GENOMIC DNA]</scope>
    <source>
        <strain evidence="20 21">59.16B</strain>
    </source>
</reference>
<dbReference type="RefSeq" id="WP_101259796.1">
    <property type="nucleotide sequence ID" value="NZ_MVDD01000001.1"/>
</dbReference>
<evidence type="ECO:0000256" key="7">
    <source>
        <dbReference type="ARBA" id="ARBA00022692"/>
    </source>
</evidence>
<keyword evidence="21" id="KW-1185">Reference proteome</keyword>
<dbReference type="EC" id="2.7.13.3" evidence="3"/>
<feature type="domain" description="Response regulatory" evidence="17">
    <location>
        <begin position="718"/>
        <end position="832"/>
    </location>
</feature>
<feature type="transmembrane region" description="Helical" evidence="15">
    <location>
        <begin position="134"/>
        <end position="155"/>
    </location>
</feature>
<evidence type="ECO:0000256" key="15">
    <source>
        <dbReference type="SAM" id="Phobius"/>
    </source>
</evidence>
<dbReference type="AlphaFoldDB" id="A0A2N3I6C3"/>
<dbReference type="PROSITE" id="PS50113">
    <property type="entry name" value="PAC"/>
    <property type="match status" value="2"/>
</dbReference>
<dbReference type="GO" id="GO:0005524">
    <property type="term" value="F:ATP binding"/>
    <property type="evidence" value="ECO:0007669"/>
    <property type="project" value="UniProtKB-KW"/>
</dbReference>
<proteinExistence type="predicted"/>
<dbReference type="SMART" id="SM00086">
    <property type="entry name" value="PAC"/>
    <property type="match status" value="2"/>
</dbReference>
<dbReference type="PROSITE" id="PS50112">
    <property type="entry name" value="PAS"/>
    <property type="match status" value="2"/>
</dbReference>
<dbReference type="Gene3D" id="3.30.565.10">
    <property type="entry name" value="Histidine kinase-like ATPase, C-terminal domain"/>
    <property type="match status" value="1"/>
</dbReference>
<dbReference type="SUPFAM" id="SSF55785">
    <property type="entry name" value="PYP-like sensor domain (PAS domain)"/>
    <property type="match status" value="2"/>
</dbReference>
<dbReference type="InterPro" id="IPR000700">
    <property type="entry name" value="PAS-assoc_C"/>
</dbReference>
<evidence type="ECO:0000259" key="19">
    <source>
        <dbReference type="PROSITE" id="PS50113"/>
    </source>
</evidence>
<evidence type="ECO:0000256" key="3">
    <source>
        <dbReference type="ARBA" id="ARBA00012438"/>
    </source>
</evidence>
<dbReference type="Pfam" id="PF07694">
    <property type="entry name" value="5TM-5TMR_LYT"/>
    <property type="match status" value="1"/>
</dbReference>
<keyword evidence="5 14" id="KW-0597">Phosphoprotein</keyword>
<accession>A0A2N3I6C3</accession>
<dbReference type="Gene3D" id="3.40.50.2300">
    <property type="match status" value="1"/>
</dbReference>
<dbReference type="GO" id="GO:0005886">
    <property type="term" value="C:plasma membrane"/>
    <property type="evidence" value="ECO:0007669"/>
    <property type="project" value="UniProtKB-SubCell"/>
</dbReference>
<dbReference type="PROSITE" id="PS50109">
    <property type="entry name" value="HIS_KIN"/>
    <property type="match status" value="1"/>
</dbReference>
<dbReference type="EMBL" id="MVDD01000001">
    <property type="protein sequence ID" value="PKQ65862.1"/>
    <property type="molecule type" value="Genomic_DNA"/>
</dbReference>
<evidence type="ECO:0000313" key="21">
    <source>
        <dbReference type="Proteomes" id="UP000233535"/>
    </source>
</evidence>
<feature type="domain" description="PAS" evidence="18">
    <location>
        <begin position="202"/>
        <end position="248"/>
    </location>
</feature>
<dbReference type="PROSITE" id="PS50110">
    <property type="entry name" value="RESPONSE_REGULATORY"/>
    <property type="match status" value="1"/>
</dbReference>
<evidence type="ECO:0000259" key="16">
    <source>
        <dbReference type="PROSITE" id="PS50109"/>
    </source>
</evidence>
<evidence type="ECO:0000256" key="14">
    <source>
        <dbReference type="PROSITE-ProRule" id="PRU00169"/>
    </source>
</evidence>
<evidence type="ECO:0000313" key="20">
    <source>
        <dbReference type="EMBL" id="PKQ65862.1"/>
    </source>
</evidence>
<feature type="domain" description="PAS" evidence="18">
    <location>
        <begin position="329"/>
        <end position="396"/>
    </location>
</feature>
<dbReference type="Gene3D" id="3.30.450.20">
    <property type="entry name" value="PAS domain"/>
    <property type="match status" value="2"/>
</dbReference>
<dbReference type="InterPro" id="IPR001789">
    <property type="entry name" value="Sig_transdc_resp-reg_receiver"/>
</dbReference>
<keyword evidence="8" id="KW-0547">Nucleotide-binding</keyword>
<evidence type="ECO:0000256" key="10">
    <source>
        <dbReference type="ARBA" id="ARBA00022840"/>
    </source>
</evidence>
<dbReference type="SMART" id="SM00091">
    <property type="entry name" value="PAS"/>
    <property type="match status" value="2"/>
</dbReference>
<evidence type="ECO:0000256" key="4">
    <source>
        <dbReference type="ARBA" id="ARBA00022475"/>
    </source>
</evidence>